<keyword evidence="2" id="KW-1185">Reference proteome</keyword>
<name>A0A1B1W2B2_9CAUD</name>
<proteinExistence type="predicted"/>
<dbReference type="RefSeq" id="YP_009322727.1">
    <property type="nucleotide sequence ID" value="NC_031924.1"/>
</dbReference>
<dbReference type="EMBL" id="KX523699">
    <property type="protein sequence ID" value="ANW46809.1"/>
    <property type="molecule type" value="Genomic_DNA"/>
</dbReference>
<evidence type="ECO:0000313" key="1">
    <source>
        <dbReference type="EMBL" id="ANW46809.1"/>
    </source>
</evidence>
<protein>
    <submittedName>
        <fullName evidence="1">Uncharacterized protein</fullName>
    </submittedName>
</protein>
<reference evidence="1" key="1">
    <citation type="submission" date="2016-09" db="EMBL/GenBank/DDBJ databases">
        <authorList>
            <person name="Liu Y."/>
            <person name="Bai C."/>
            <person name="Tong Y."/>
            <person name="Mi Z."/>
            <person name="An X."/>
            <person name="Huang Y."/>
            <person name="Li P."/>
            <person name="Yuan X."/>
            <person name="Niu W."/>
            <person name="Liu H."/>
        </authorList>
    </citation>
    <scope>NUCLEOTIDE SEQUENCE</scope>
</reference>
<evidence type="ECO:0000313" key="2">
    <source>
        <dbReference type="Proteomes" id="UP000202982"/>
    </source>
</evidence>
<dbReference type="KEGG" id="vg:30308613"/>
<organism evidence="1 2">
    <name type="scientific">Salmonella phage IME207</name>
    <dbReference type="NCBI Taxonomy" id="1873985"/>
    <lineage>
        <taxon>Viruses</taxon>
        <taxon>Duplodnaviria</taxon>
        <taxon>Heunggongvirae</taxon>
        <taxon>Uroviricota</taxon>
        <taxon>Caudoviricetes</taxon>
        <taxon>Shuimuvirus</taxon>
        <taxon>Shuimuvirus IME207</taxon>
    </lineage>
</organism>
<accession>A0A1B1W2B2</accession>
<dbReference type="GeneID" id="30308613"/>
<dbReference type="OrthoDB" id="28779at10239"/>
<dbReference type="Proteomes" id="UP000202982">
    <property type="component" value="Segment"/>
</dbReference>
<sequence>MSNKNVSVGGIYKSHHYWNEGARFIVTAAGLNSVLIADYPLIKLNESYLEYCVSRKEFESKFEFVEETK</sequence>